<protein>
    <submittedName>
        <fullName evidence="4">Uncharacterized protein</fullName>
    </submittedName>
</protein>
<dbReference type="Pfam" id="PF18096">
    <property type="entry name" value="Thump_like"/>
    <property type="match status" value="1"/>
</dbReference>
<dbReference type="Gene3D" id="3.40.50.150">
    <property type="entry name" value="Vaccinia Virus protein VP39"/>
    <property type="match status" value="1"/>
</dbReference>
<dbReference type="CDD" id="cd02440">
    <property type="entry name" value="AdoMet_MTases"/>
    <property type="match status" value="1"/>
</dbReference>
<reference evidence="4 5" key="1">
    <citation type="submission" date="2019-10" db="EMBL/GenBank/DDBJ databases">
        <title>Whole genome shotgun sequence of Acrocarpospora corrugata NBRC 13972.</title>
        <authorList>
            <person name="Ichikawa N."/>
            <person name="Kimura A."/>
            <person name="Kitahashi Y."/>
            <person name="Komaki H."/>
            <person name="Oguchi A."/>
        </authorList>
    </citation>
    <scope>NUCLEOTIDE SEQUENCE [LARGE SCALE GENOMIC DNA]</scope>
    <source>
        <strain evidence="4 5">NBRC 13972</strain>
    </source>
</reference>
<dbReference type="PANTHER" id="PTHR14741:SF32">
    <property type="entry name" value="TRIMETHYLGUANOSINE SYNTHASE"/>
    <property type="match status" value="1"/>
</dbReference>
<sequence>MDLESFGRLFTPEGRKALGAAVELAGADPVVAASSLRKGFDAGLVGAALTQAGLRRRAVVKFGVDAAAMYFTPHGLEQATRVEVAEHRAGRLRAGGLVVGDACCGIGGDLIALVRAGCQVDAVDLDPLTVAVARANVEALGLSAAVRVAGAESLDPGAYDVLFADPARRSSSQRTFDPNAYSPTWPVLMEMVSRARAACLKVAPGIPYEFIPAGADVEWVSFRGEVKEAVLWMDSAAVGGFAAEYPAKRFRDSLERHSDSPENPGSEERFGRRATLLPSGDELVATGTQAVVGAVGRYLYEPDGAAVRAHLVGEVAELVGGRLIDPQIAYLTGDTAAASPWVAGYEVLDVMPFSLKRLRAALRERRVGVATIKKRGSAVDVERLRKDLRLSGDNSIVVILTRIGERPTAILATEMAL</sequence>
<keyword evidence="5" id="KW-1185">Reference proteome</keyword>
<dbReference type="Proteomes" id="UP000334990">
    <property type="component" value="Unassembled WGS sequence"/>
</dbReference>
<evidence type="ECO:0000313" key="4">
    <source>
        <dbReference type="EMBL" id="GES00451.1"/>
    </source>
</evidence>
<accession>A0A5M3W018</accession>
<feature type="compositionally biased region" description="Basic and acidic residues" evidence="1">
    <location>
        <begin position="253"/>
        <end position="271"/>
    </location>
</feature>
<evidence type="ECO:0000313" key="5">
    <source>
        <dbReference type="Proteomes" id="UP000334990"/>
    </source>
</evidence>
<proteinExistence type="predicted"/>
<evidence type="ECO:0000256" key="1">
    <source>
        <dbReference type="SAM" id="MobiDB-lite"/>
    </source>
</evidence>
<dbReference type="SUPFAM" id="SSF53335">
    <property type="entry name" value="S-adenosyl-L-methionine-dependent methyltransferases"/>
    <property type="match status" value="1"/>
</dbReference>
<organism evidence="4 5">
    <name type="scientific">Acrocarpospora corrugata</name>
    <dbReference type="NCBI Taxonomy" id="35763"/>
    <lineage>
        <taxon>Bacteria</taxon>
        <taxon>Bacillati</taxon>
        <taxon>Actinomycetota</taxon>
        <taxon>Actinomycetes</taxon>
        <taxon>Streptosporangiales</taxon>
        <taxon>Streptosporangiaceae</taxon>
        <taxon>Acrocarpospora</taxon>
    </lineage>
</organism>
<dbReference type="InterPro" id="IPR041497">
    <property type="entry name" value="Thump-like"/>
</dbReference>
<gene>
    <name evidence="4" type="ORF">Acor_25150</name>
</gene>
<feature type="domain" description="Methyltransferase" evidence="2">
    <location>
        <begin position="101"/>
        <end position="164"/>
    </location>
</feature>
<dbReference type="AlphaFoldDB" id="A0A5M3W018"/>
<feature type="region of interest" description="Disordered" evidence="1">
    <location>
        <begin position="253"/>
        <end position="272"/>
    </location>
</feature>
<dbReference type="RefSeq" id="WP_155336797.1">
    <property type="nucleotide sequence ID" value="NZ_BAAABN010000014.1"/>
</dbReference>
<evidence type="ECO:0000259" key="3">
    <source>
        <dbReference type="Pfam" id="PF18096"/>
    </source>
</evidence>
<comment type="caution">
    <text evidence="4">The sequence shown here is derived from an EMBL/GenBank/DDBJ whole genome shotgun (WGS) entry which is preliminary data.</text>
</comment>
<dbReference type="PANTHER" id="PTHR14741">
    <property type="entry name" value="S-ADENOSYLMETHIONINE-DEPENDENT METHYLTRANSFERASE RELATED"/>
    <property type="match status" value="1"/>
</dbReference>
<dbReference type="InterPro" id="IPR029063">
    <property type="entry name" value="SAM-dependent_MTases_sf"/>
</dbReference>
<dbReference type="Pfam" id="PF13649">
    <property type="entry name" value="Methyltransf_25"/>
    <property type="match status" value="1"/>
</dbReference>
<dbReference type="EMBL" id="BLAD01000045">
    <property type="protein sequence ID" value="GES00451.1"/>
    <property type="molecule type" value="Genomic_DNA"/>
</dbReference>
<evidence type="ECO:0000259" key="2">
    <source>
        <dbReference type="Pfam" id="PF13649"/>
    </source>
</evidence>
<name>A0A5M3W018_9ACTN</name>
<dbReference type="OrthoDB" id="9810570at2"/>
<feature type="domain" description="THUMP-like" evidence="3">
    <location>
        <begin position="344"/>
        <end position="413"/>
    </location>
</feature>
<dbReference type="InterPro" id="IPR041698">
    <property type="entry name" value="Methyltransf_25"/>
</dbReference>